<dbReference type="EMBL" id="JAGTXO010000012">
    <property type="protein sequence ID" value="KAG8464634.1"/>
    <property type="molecule type" value="Genomic_DNA"/>
</dbReference>
<proteinExistence type="predicted"/>
<reference evidence="1" key="1">
    <citation type="submission" date="2021-05" db="EMBL/GenBank/DDBJ databases">
        <title>The genome of the haptophyte Pavlova lutheri (Diacronema luteri, Pavlovales) - a model for lipid biosynthesis in eukaryotic algae.</title>
        <authorList>
            <person name="Hulatt C.J."/>
            <person name="Posewitz M.C."/>
        </authorList>
    </citation>
    <scope>NUCLEOTIDE SEQUENCE</scope>
    <source>
        <strain evidence="1">NIVA-4/92</strain>
    </source>
</reference>
<organism evidence="1 2">
    <name type="scientific">Diacronema lutheri</name>
    <name type="common">Unicellular marine alga</name>
    <name type="synonym">Monochrysis lutheri</name>
    <dbReference type="NCBI Taxonomy" id="2081491"/>
    <lineage>
        <taxon>Eukaryota</taxon>
        <taxon>Haptista</taxon>
        <taxon>Haptophyta</taxon>
        <taxon>Pavlovophyceae</taxon>
        <taxon>Pavlovales</taxon>
        <taxon>Pavlovaceae</taxon>
        <taxon>Diacronema</taxon>
    </lineage>
</organism>
<comment type="caution">
    <text evidence="1">The sequence shown here is derived from an EMBL/GenBank/DDBJ whole genome shotgun (WGS) entry which is preliminary data.</text>
</comment>
<dbReference type="OrthoDB" id="10263059at2759"/>
<evidence type="ECO:0000313" key="2">
    <source>
        <dbReference type="Proteomes" id="UP000751190"/>
    </source>
</evidence>
<name>A0A8J6C9J4_DIALT</name>
<keyword evidence="2" id="KW-1185">Reference proteome</keyword>
<dbReference type="AlphaFoldDB" id="A0A8J6C9J4"/>
<evidence type="ECO:0000313" key="1">
    <source>
        <dbReference type="EMBL" id="KAG8464634.1"/>
    </source>
</evidence>
<accession>A0A8J6C9J4</accession>
<dbReference type="Proteomes" id="UP000751190">
    <property type="component" value="Unassembled WGS sequence"/>
</dbReference>
<protein>
    <submittedName>
        <fullName evidence="1">Uncharacterized protein</fullName>
    </submittedName>
</protein>
<gene>
    <name evidence="1" type="ORF">KFE25_010002</name>
</gene>
<sequence>MRPAALALLALAARFESTSDKVFFIGPNKTGTSTLMTLFRRWGYRACHGVCGGGMRWGEISRAHDRSSRVFSQFAAFMDNGDEADFKWLAGCAPFGNATSCARAYSDFVANDATAIRAWVVALAQHQDAAVAHFSTSHELMQRFAVVDVERQAGAELRALLGWSTRRRLEARQTQRLVLTLADVPHELTVATPRLPPAGAGVPHINAHGSADATTALVERVLRSTGCNASMWDDLWYRRCADAITREGAAKGRKSK</sequence>